<reference evidence="1 2" key="1">
    <citation type="submission" date="2024-09" db="EMBL/GenBank/DDBJ databases">
        <title>Chromosome-scale assembly of Riccia fluitans.</title>
        <authorList>
            <person name="Paukszto L."/>
            <person name="Sawicki J."/>
            <person name="Karawczyk K."/>
            <person name="Piernik-Szablinska J."/>
            <person name="Szczecinska M."/>
            <person name="Mazdziarz M."/>
        </authorList>
    </citation>
    <scope>NUCLEOTIDE SEQUENCE [LARGE SCALE GENOMIC DNA]</scope>
    <source>
        <strain evidence="1">Rf_01</strain>
        <tissue evidence="1">Aerial parts of the thallus</tissue>
    </source>
</reference>
<protein>
    <submittedName>
        <fullName evidence="1">Uncharacterized protein</fullName>
    </submittedName>
</protein>
<evidence type="ECO:0000313" key="1">
    <source>
        <dbReference type="EMBL" id="KAL2651102.1"/>
    </source>
</evidence>
<comment type="caution">
    <text evidence="1">The sequence shown here is derived from an EMBL/GenBank/DDBJ whole genome shotgun (WGS) entry which is preliminary data.</text>
</comment>
<dbReference type="AlphaFoldDB" id="A0ABD1ZIE2"/>
<proteinExistence type="predicted"/>
<gene>
    <name evidence="1" type="ORF">R1flu_019230</name>
</gene>
<dbReference type="Proteomes" id="UP001605036">
    <property type="component" value="Unassembled WGS sequence"/>
</dbReference>
<evidence type="ECO:0000313" key="2">
    <source>
        <dbReference type="Proteomes" id="UP001605036"/>
    </source>
</evidence>
<dbReference type="EMBL" id="JBHFFA010000001">
    <property type="protein sequence ID" value="KAL2651102.1"/>
    <property type="molecule type" value="Genomic_DNA"/>
</dbReference>
<sequence>MVELPISNIASLKHEAFFFITSRLKQSVEYAADAVRTTGEGSRQTVSAGVQSMGEFAKSAMDAVKDSSQAGLEKIGLATPEKSSWYQWEDGLQSPGC</sequence>
<name>A0ABD1ZIE2_9MARC</name>
<organism evidence="1 2">
    <name type="scientific">Riccia fluitans</name>
    <dbReference type="NCBI Taxonomy" id="41844"/>
    <lineage>
        <taxon>Eukaryota</taxon>
        <taxon>Viridiplantae</taxon>
        <taxon>Streptophyta</taxon>
        <taxon>Embryophyta</taxon>
        <taxon>Marchantiophyta</taxon>
        <taxon>Marchantiopsida</taxon>
        <taxon>Marchantiidae</taxon>
        <taxon>Marchantiales</taxon>
        <taxon>Ricciaceae</taxon>
        <taxon>Riccia</taxon>
    </lineage>
</organism>
<accession>A0ABD1ZIE2</accession>
<keyword evidence="2" id="KW-1185">Reference proteome</keyword>